<dbReference type="CDD" id="cd00830">
    <property type="entry name" value="KAS_III"/>
    <property type="match status" value="1"/>
</dbReference>
<evidence type="ECO:0000256" key="5">
    <source>
        <dbReference type="ARBA" id="ARBA00022679"/>
    </source>
</evidence>
<comment type="caution">
    <text evidence="12">Lacks conserved residue(s) required for the propagation of feature annotation.</text>
</comment>
<protein>
    <recommendedName>
        <fullName evidence="3 12">Beta-ketoacyl-[acyl-carrier-protein] synthase III</fullName>
        <shortName evidence="12">Beta-ketoacyl-ACP synthase III</shortName>
        <shortName evidence="12">KAS III</shortName>
        <ecNumber evidence="3 12">2.3.1.180</ecNumber>
    </recommendedName>
    <alternativeName>
        <fullName evidence="12">3-oxoacyl-[acyl-carrier-protein] synthase 3</fullName>
    </alternativeName>
    <alternativeName>
        <fullName evidence="12">3-oxoacyl-[acyl-carrier-protein] synthase III</fullName>
    </alternativeName>
</protein>
<evidence type="ECO:0000313" key="15">
    <source>
        <dbReference type="EMBL" id="QDU71102.1"/>
    </source>
</evidence>
<evidence type="ECO:0000256" key="12">
    <source>
        <dbReference type="HAMAP-Rule" id="MF_01815"/>
    </source>
</evidence>
<dbReference type="GO" id="GO:0004315">
    <property type="term" value="F:3-oxoacyl-[acyl-carrier-protein] synthase activity"/>
    <property type="evidence" value="ECO:0007669"/>
    <property type="project" value="InterPro"/>
</dbReference>
<evidence type="ECO:0000256" key="8">
    <source>
        <dbReference type="ARBA" id="ARBA00023160"/>
    </source>
</evidence>
<comment type="domain">
    <text evidence="12">The last Arg residue of the ACP-binding site is essential for the weak association between ACP/AcpP and FabH.</text>
</comment>
<feature type="active site" evidence="12">
    <location>
        <position position="120"/>
    </location>
</feature>
<evidence type="ECO:0000256" key="11">
    <source>
        <dbReference type="ARBA" id="ARBA00051096"/>
    </source>
</evidence>
<dbReference type="PANTHER" id="PTHR43091:SF1">
    <property type="entry name" value="BETA-KETOACYL-[ACYL-CARRIER-PROTEIN] SYNTHASE III, CHLOROPLASTIC"/>
    <property type="match status" value="1"/>
</dbReference>
<feature type="domain" description="Beta-ketoacyl-[acyl-carrier-protein] synthase III N-terminal" evidence="14">
    <location>
        <begin position="114"/>
        <end position="193"/>
    </location>
</feature>
<comment type="function">
    <text evidence="12">Catalyzes the condensation reaction of fatty acid synthesis by the addition to an acyl acceptor of two carbons from malonyl-ACP. Catalyzes the first condensation reaction which initiates fatty acid synthesis and may therefore play a role in governing the total rate of fatty acid production. Possesses both acetoacetyl-ACP synthase and acetyl transacylase activities. Its substrate specificity determines the biosynthesis of branched-chain and/or straight-chain of fatty acids.</text>
</comment>
<dbReference type="SUPFAM" id="SSF53901">
    <property type="entry name" value="Thiolase-like"/>
    <property type="match status" value="1"/>
</dbReference>
<dbReference type="GO" id="GO:0033818">
    <property type="term" value="F:beta-ketoacyl-acyl-carrier-protein synthase III activity"/>
    <property type="evidence" value="ECO:0007669"/>
    <property type="project" value="UniProtKB-UniRule"/>
</dbReference>
<keyword evidence="12" id="KW-0963">Cytoplasm</keyword>
<dbReference type="InterPro" id="IPR016039">
    <property type="entry name" value="Thiolase-like"/>
</dbReference>
<dbReference type="Pfam" id="PF08545">
    <property type="entry name" value="ACP_syn_III"/>
    <property type="match status" value="1"/>
</dbReference>
<comment type="pathway">
    <text evidence="1 12">Lipid metabolism; fatty acid biosynthesis.</text>
</comment>
<evidence type="ECO:0000256" key="1">
    <source>
        <dbReference type="ARBA" id="ARBA00005194"/>
    </source>
</evidence>
<comment type="catalytic activity">
    <reaction evidence="11">
        <text>malonyl-[ACP] + acetyl-CoA + H(+) = 3-oxobutanoyl-[ACP] + CO2 + CoA</text>
        <dbReference type="Rhea" id="RHEA:12080"/>
        <dbReference type="Rhea" id="RHEA-COMP:9623"/>
        <dbReference type="Rhea" id="RHEA-COMP:9625"/>
        <dbReference type="ChEBI" id="CHEBI:15378"/>
        <dbReference type="ChEBI" id="CHEBI:16526"/>
        <dbReference type="ChEBI" id="CHEBI:57287"/>
        <dbReference type="ChEBI" id="CHEBI:57288"/>
        <dbReference type="ChEBI" id="CHEBI:78449"/>
        <dbReference type="ChEBI" id="CHEBI:78450"/>
        <dbReference type="EC" id="2.3.1.180"/>
    </reaction>
    <physiologicalReaction direction="left-to-right" evidence="11">
        <dbReference type="Rhea" id="RHEA:12081"/>
    </physiologicalReaction>
</comment>
<dbReference type="PANTHER" id="PTHR43091">
    <property type="entry name" value="3-OXOACYL-[ACYL-CARRIER-PROTEIN] SYNTHASE"/>
    <property type="match status" value="1"/>
</dbReference>
<sequence length="336" mass="36248">MITRTGTGRGVRLAGTGLAVPDRVLTNQDLSRIVDTNDEWITQRTGIQQRRIAAGDQTVVDLGADAMREALDQAKIEPDQLDLVILATMTPEMACPSSAAQLVSRLGAVPAGAMDLSAACSGFVYALNLAAGLIQSGHASNIGVVGAETLSRVVDFTDRRTCVLFGDGAGAAVVTADDNPERGCLYQTMRSDGDRWRELYLPRHEGHIPVDGAEGVFSGNFNTIQMNGREIFKFAVTTTQAVIDETLEKSGVTSDELAMVIPHQSNLRILEAARTRLKLPPEKFCINIDRYGNTSAASVPIALHEQRTEGRIADNDYVLFLAIGGGLTWTTSLWRF</sequence>
<dbReference type="NCBIfam" id="NF006829">
    <property type="entry name" value="PRK09352.1"/>
    <property type="match status" value="1"/>
</dbReference>
<keyword evidence="7 12" id="KW-0443">Lipid metabolism</keyword>
<evidence type="ECO:0000259" key="13">
    <source>
        <dbReference type="Pfam" id="PF08541"/>
    </source>
</evidence>
<dbReference type="KEGG" id="mcad:Pan265_09500"/>
<dbReference type="GO" id="GO:0005737">
    <property type="term" value="C:cytoplasm"/>
    <property type="evidence" value="ECO:0007669"/>
    <property type="project" value="UniProtKB-SubCell"/>
</dbReference>
<dbReference type="GO" id="GO:0006633">
    <property type="term" value="P:fatty acid biosynthetic process"/>
    <property type="evidence" value="ECO:0007669"/>
    <property type="project" value="UniProtKB-UniRule"/>
</dbReference>
<feature type="domain" description="Beta-ketoacyl-[acyl-carrier-protein] synthase III C-terminal" evidence="13">
    <location>
        <begin position="247"/>
        <end position="335"/>
    </location>
</feature>
<dbReference type="NCBIfam" id="TIGR00747">
    <property type="entry name" value="fabH"/>
    <property type="match status" value="1"/>
</dbReference>
<feature type="active site" evidence="12">
    <location>
        <position position="263"/>
    </location>
</feature>
<keyword evidence="6 12" id="KW-0276">Fatty acid metabolism</keyword>
<dbReference type="Pfam" id="PF08541">
    <property type="entry name" value="ACP_syn_III_C"/>
    <property type="match status" value="1"/>
</dbReference>
<gene>
    <name evidence="12 15" type="primary">fabH</name>
    <name evidence="15" type="ORF">Pan265_09500</name>
</gene>
<dbReference type="HAMAP" id="MF_01815">
    <property type="entry name" value="FabH"/>
    <property type="match status" value="1"/>
</dbReference>
<evidence type="ECO:0000256" key="9">
    <source>
        <dbReference type="ARBA" id="ARBA00023268"/>
    </source>
</evidence>
<evidence type="ECO:0000256" key="6">
    <source>
        <dbReference type="ARBA" id="ARBA00022832"/>
    </source>
</evidence>
<dbReference type="InterPro" id="IPR013747">
    <property type="entry name" value="ACP_syn_III_C"/>
</dbReference>
<dbReference type="Gene3D" id="3.40.47.10">
    <property type="match status" value="1"/>
</dbReference>
<dbReference type="FunFam" id="3.40.47.10:FF:000004">
    <property type="entry name" value="3-oxoacyl-[acyl-carrier-protein] synthase 3"/>
    <property type="match status" value="1"/>
</dbReference>
<dbReference type="RefSeq" id="WP_145445239.1">
    <property type="nucleotide sequence ID" value="NZ_CP036280.1"/>
</dbReference>
<comment type="similarity">
    <text evidence="2 12">Belongs to the thiolase-like superfamily. FabH family.</text>
</comment>
<comment type="subcellular location">
    <subcellularLocation>
        <location evidence="12">Cytoplasm</location>
    </subcellularLocation>
</comment>
<reference evidence="15 16" key="1">
    <citation type="submission" date="2019-02" db="EMBL/GenBank/DDBJ databases">
        <title>Deep-cultivation of Planctomycetes and their phenomic and genomic characterization uncovers novel biology.</title>
        <authorList>
            <person name="Wiegand S."/>
            <person name="Jogler M."/>
            <person name="Boedeker C."/>
            <person name="Pinto D."/>
            <person name="Vollmers J."/>
            <person name="Rivas-Marin E."/>
            <person name="Kohn T."/>
            <person name="Peeters S.H."/>
            <person name="Heuer A."/>
            <person name="Rast P."/>
            <person name="Oberbeckmann S."/>
            <person name="Bunk B."/>
            <person name="Jeske O."/>
            <person name="Meyerdierks A."/>
            <person name="Storesund J.E."/>
            <person name="Kallscheuer N."/>
            <person name="Luecker S."/>
            <person name="Lage O.M."/>
            <person name="Pohl T."/>
            <person name="Merkel B.J."/>
            <person name="Hornburger P."/>
            <person name="Mueller R.-W."/>
            <person name="Bruemmer F."/>
            <person name="Labrenz M."/>
            <person name="Spormann A.M."/>
            <person name="Op den Camp H."/>
            <person name="Overmann J."/>
            <person name="Amann R."/>
            <person name="Jetten M.S.M."/>
            <person name="Mascher T."/>
            <person name="Medema M.H."/>
            <person name="Devos D.P."/>
            <person name="Kaster A.-K."/>
            <person name="Ovreas L."/>
            <person name="Rohde M."/>
            <person name="Galperin M.Y."/>
            <person name="Jogler C."/>
        </authorList>
    </citation>
    <scope>NUCLEOTIDE SEQUENCE [LARGE SCALE GENOMIC DNA]</scope>
    <source>
        <strain evidence="15 16">Pan265</strain>
    </source>
</reference>
<evidence type="ECO:0000256" key="10">
    <source>
        <dbReference type="ARBA" id="ARBA00023315"/>
    </source>
</evidence>
<dbReference type="OrthoDB" id="9815506at2"/>
<evidence type="ECO:0000256" key="7">
    <source>
        <dbReference type="ARBA" id="ARBA00023098"/>
    </source>
</evidence>
<dbReference type="EMBL" id="CP036280">
    <property type="protein sequence ID" value="QDU71102.1"/>
    <property type="molecule type" value="Genomic_DNA"/>
</dbReference>
<keyword evidence="16" id="KW-1185">Reference proteome</keyword>
<evidence type="ECO:0000256" key="3">
    <source>
        <dbReference type="ARBA" id="ARBA00012333"/>
    </source>
</evidence>
<accession>A0A518BVU6</accession>
<name>A0A518BVU6_9BACT</name>
<keyword evidence="10 12" id="KW-0012">Acyltransferase</keyword>
<organism evidence="15 16">
    <name type="scientific">Mucisphaera calidilacus</name>
    <dbReference type="NCBI Taxonomy" id="2527982"/>
    <lineage>
        <taxon>Bacteria</taxon>
        <taxon>Pseudomonadati</taxon>
        <taxon>Planctomycetota</taxon>
        <taxon>Phycisphaerae</taxon>
        <taxon>Phycisphaerales</taxon>
        <taxon>Phycisphaeraceae</taxon>
        <taxon>Mucisphaera</taxon>
    </lineage>
</organism>
<keyword evidence="5 12" id="KW-0808">Transferase</keyword>
<dbReference type="EC" id="2.3.1.180" evidence="3 12"/>
<evidence type="ECO:0000259" key="14">
    <source>
        <dbReference type="Pfam" id="PF08545"/>
    </source>
</evidence>
<evidence type="ECO:0000256" key="2">
    <source>
        <dbReference type="ARBA" id="ARBA00008642"/>
    </source>
</evidence>
<dbReference type="InterPro" id="IPR013751">
    <property type="entry name" value="ACP_syn_III_N"/>
</dbReference>
<proteinExistence type="inferred from homology"/>
<dbReference type="InterPro" id="IPR004655">
    <property type="entry name" value="FabH"/>
</dbReference>
<keyword evidence="4 12" id="KW-0444">Lipid biosynthesis</keyword>
<evidence type="ECO:0000313" key="16">
    <source>
        <dbReference type="Proteomes" id="UP000320386"/>
    </source>
</evidence>
<dbReference type="AlphaFoldDB" id="A0A518BVU6"/>
<keyword evidence="9 12" id="KW-0511">Multifunctional enzyme</keyword>
<keyword evidence="8 12" id="KW-0275">Fatty acid biosynthesis</keyword>
<dbReference type="Proteomes" id="UP000320386">
    <property type="component" value="Chromosome"/>
</dbReference>
<feature type="active site" evidence="12">
    <location>
        <position position="293"/>
    </location>
</feature>
<dbReference type="UniPathway" id="UPA00094"/>
<comment type="subunit">
    <text evidence="12">Homodimer.</text>
</comment>
<evidence type="ECO:0000256" key="4">
    <source>
        <dbReference type="ARBA" id="ARBA00022516"/>
    </source>
</evidence>